<name>A0A926DI87_9FIRM</name>
<dbReference type="PROSITE" id="PS51257">
    <property type="entry name" value="PROKAR_LIPOPROTEIN"/>
    <property type="match status" value="1"/>
</dbReference>
<evidence type="ECO:0000256" key="1">
    <source>
        <dbReference type="ARBA" id="ARBA00004141"/>
    </source>
</evidence>
<dbReference type="InterPro" id="IPR004761">
    <property type="entry name" value="Spore_GerAB"/>
</dbReference>
<reference evidence="9" key="1">
    <citation type="submission" date="2020-08" db="EMBL/GenBank/DDBJ databases">
        <title>Genome public.</title>
        <authorList>
            <person name="Liu C."/>
            <person name="Sun Q."/>
        </authorList>
    </citation>
    <scope>NUCLEOTIDE SEQUENCE</scope>
    <source>
        <strain evidence="9">NSJ-63</strain>
    </source>
</reference>
<comment type="caution">
    <text evidence="9">The sequence shown here is derived from an EMBL/GenBank/DDBJ whole genome shotgun (WGS) entry which is preliminary data.</text>
</comment>
<evidence type="ECO:0000256" key="7">
    <source>
        <dbReference type="ARBA" id="ARBA00023136"/>
    </source>
</evidence>
<keyword evidence="3" id="KW-0813">Transport</keyword>
<keyword evidence="7 8" id="KW-0472">Membrane</keyword>
<evidence type="ECO:0000256" key="5">
    <source>
        <dbReference type="ARBA" id="ARBA00022692"/>
    </source>
</evidence>
<keyword evidence="5 8" id="KW-0812">Transmembrane</keyword>
<keyword evidence="4" id="KW-0309">Germination</keyword>
<proteinExistence type="inferred from homology"/>
<evidence type="ECO:0000256" key="3">
    <source>
        <dbReference type="ARBA" id="ARBA00022448"/>
    </source>
</evidence>
<evidence type="ECO:0000256" key="8">
    <source>
        <dbReference type="SAM" id="Phobius"/>
    </source>
</evidence>
<dbReference type="Proteomes" id="UP000617951">
    <property type="component" value="Unassembled WGS sequence"/>
</dbReference>
<evidence type="ECO:0000256" key="4">
    <source>
        <dbReference type="ARBA" id="ARBA00022544"/>
    </source>
</evidence>
<keyword evidence="6 8" id="KW-1133">Transmembrane helix</keyword>
<accession>A0A926DI87</accession>
<feature type="transmembrane region" description="Helical" evidence="8">
    <location>
        <begin position="111"/>
        <end position="132"/>
    </location>
</feature>
<protein>
    <submittedName>
        <fullName evidence="9">GerAB/ArcD/ProY family transporter</fullName>
    </submittedName>
</protein>
<feature type="transmembrane region" description="Helical" evidence="8">
    <location>
        <begin position="144"/>
        <end position="164"/>
    </location>
</feature>
<evidence type="ECO:0000256" key="2">
    <source>
        <dbReference type="ARBA" id="ARBA00007998"/>
    </source>
</evidence>
<dbReference type="Pfam" id="PF03845">
    <property type="entry name" value="Spore_permease"/>
    <property type="match status" value="1"/>
</dbReference>
<feature type="transmembrane region" description="Helical" evidence="8">
    <location>
        <begin position="7"/>
        <end position="27"/>
    </location>
</feature>
<gene>
    <name evidence="9" type="ORF">H8693_07005</name>
</gene>
<feature type="transmembrane region" description="Helical" evidence="8">
    <location>
        <begin position="218"/>
        <end position="238"/>
    </location>
</feature>
<dbReference type="GO" id="GO:0016020">
    <property type="term" value="C:membrane"/>
    <property type="evidence" value="ECO:0007669"/>
    <property type="project" value="UniProtKB-SubCell"/>
</dbReference>
<dbReference type="AlphaFoldDB" id="A0A926DI87"/>
<evidence type="ECO:0000313" key="10">
    <source>
        <dbReference type="Proteomes" id="UP000617951"/>
    </source>
</evidence>
<dbReference type="PANTHER" id="PTHR34975">
    <property type="entry name" value="SPORE GERMINATION PROTEIN A2"/>
    <property type="match status" value="1"/>
</dbReference>
<keyword evidence="10" id="KW-1185">Reference proteome</keyword>
<feature type="transmembrane region" description="Helical" evidence="8">
    <location>
        <begin position="304"/>
        <end position="321"/>
    </location>
</feature>
<feature type="transmembrane region" description="Helical" evidence="8">
    <location>
        <begin position="333"/>
        <end position="354"/>
    </location>
</feature>
<dbReference type="RefSeq" id="WP_249280397.1">
    <property type="nucleotide sequence ID" value="NZ_JACRSS010000003.1"/>
</dbReference>
<evidence type="ECO:0000313" key="9">
    <source>
        <dbReference type="EMBL" id="MBC8538681.1"/>
    </source>
</evidence>
<dbReference type="GO" id="GO:0009847">
    <property type="term" value="P:spore germination"/>
    <property type="evidence" value="ECO:0007669"/>
    <property type="project" value="InterPro"/>
</dbReference>
<sequence length="361" mass="39550">MEKRQKIYLYQYSFLLVLACLSNLFIIGAVEGQAGSETWMAFLFCFPLGLLVNLLAIGLFTRNPGCTLHDINIRAFGKILGNIATVLYTLYFFLISAILLNYYGLYTVDTVLVQMRLIFFIAPVMLAVAYTAKKGIETLGRMSVIVGAVILVVCIAAVVFEIATGEPEHLLPILAAPPEKMIQVVLALTTIEFGELLAVMTCVPNIKERKKLVKPTLLSILAGNGLVLLFAVGNILVGGQTAYMNTVGFFRASQSTELFQAINGVKMLVVAAFFFAVVFRLTIHLRAICQCLAETFHLADQKHLALPVGALVAGFAQFISGSSLEVSRFLVQVYPYIAVVPQVGLPALALCLTWRKQKKEE</sequence>
<feature type="transmembrane region" description="Helical" evidence="8">
    <location>
        <begin position="258"/>
        <end position="283"/>
    </location>
</feature>
<dbReference type="PANTHER" id="PTHR34975:SF2">
    <property type="entry name" value="SPORE GERMINATION PROTEIN A2"/>
    <property type="match status" value="1"/>
</dbReference>
<comment type="subcellular location">
    <subcellularLocation>
        <location evidence="1">Membrane</location>
        <topology evidence="1">Multi-pass membrane protein</topology>
    </subcellularLocation>
</comment>
<organism evidence="9 10">
    <name type="scientific">Guopingia tenuis</name>
    <dbReference type="NCBI Taxonomy" id="2763656"/>
    <lineage>
        <taxon>Bacteria</taxon>
        <taxon>Bacillati</taxon>
        <taxon>Bacillota</taxon>
        <taxon>Clostridia</taxon>
        <taxon>Christensenellales</taxon>
        <taxon>Christensenellaceae</taxon>
        <taxon>Guopingia</taxon>
    </lineage>
</organism>
<feature type="transmembrane region" description="Helical" evidence="8">
    <location>
        <begin position="184"/>
        <end position="206"/>
    </location>
</feature>
<comment type="similarity">
    <text evidence="2">Belongs to the amino acid-polyamine-organocation (APC) superfamily. Spore germination protein (SGP) (TC 2.A.3.9) family.</text>
</comment>
<feature type="transmembrane region" description="Helical" evidence="8">
    <location>
        <begin position="80"/>
        <end position="105"/>
    </location>
</feature>
<dbReference type="EMBL" id="JACRSS010000003">
    <property type="protein sequence ID" value="MBC8538681.1"/>
    <property type="molecule type" value="Genomic_DNA"/>
</dbReference>
<feature type="transmembrane region" description="Helical" evidence="8">
    <location>
        <begin position="39"/>
        <end position="60"/>
    </location>
</feature>
<evidence type="ECO:0000256" key="6">
    <source>
        <dbReference type="ARBA" id="ARBA00022989"/>
    </source>
</evidence>